<name>A0A1Q2U2T4_9CAUD</name>
<dbReference type="KEGG" id="vg:40075085"/>
<sequence>MPLTNEIESPYFRKLYIHLNQHTYELHQLEDPEFASALQTKLTDDLFEIYRPAMQKRPDLQAKYERADFRVHINVTPYEIRPCVKPCVLELSHDLMHDTIPDYSKLRESFVNK</sequence>
<protein>
    <submittedName>
        <fullName evidence="1">Uncharacterized protein</fullName>
    </submittedName>
</protein>
<dbReference type="EMBL" id="AP017972">
    <property type="protein sequence ID" value="BAW98278.1"/>
    <property type="molecule type" value="Genomic_DNA"/>
</dbReference>
<keyword evidence="2" id="KW-1185">Reference proteome</keyword>
<dbReference type="Proteomes" id="UP000221243">
    <property type="component" value="Segment"/>
</dbReference>
<dbReference type="GeneID" id="40075085"/>
<reference evidence="1 2" key="1">
    <citation type="submission" date="2017-01" db="EMBL/GenBank/DDBJ databases">
        <title>Complete Genome Sequence of Vibrio Parahaemolyticus Bacteriophage pTD1.</title>
        <authorList>
            <person name="Midorikawa Y."/>
            <person name="Sano M."/>
        </authorList>
    </citation>
    <scope>NUCLEOTIDE SEQUENCE [LARGE SCALE GENOMIC DNA]</scope>
    <source>
        <strain evidence="1">PTD1</strain>
    </source>
</reference>
<dbReference type="OrthoDB" id="25027at10239"/>
<dbReference type="RefSeq" id="YP_009599356.1">
    <property type="nucleotide sequence ID" value="NC_041916.1"/>
</dbReference>
<evidence type="ECO:0000313" key="2">
    <source>
        <dbReference type="Proteomes" id="UP000221243"/>
    </source>
</evidence>
<evidence type="ECO:0000313" key="1">
    <source>
        <dbReference type="EMBL" id="BAW98278.1"/>
    </source>
</evidence>
<accession>A0A1Q2U2T4</accession>
<organism evidence="1 2">
    <name type="scientific">Vibrio phage pTD1</name>
    <dbReference type="NCBI Taxonomy" id="1938577"/>
    <lineage>
        <taxon>Viruses</taxon>
        <taxon>Duplodnaviria</taxon>
        <taxon>Heunggongvirae</taxon>
        <taxon>Uroviricota</taxon>
        <taxon>Caudoviricetes</taxon>
        <taxon>Chimalliviridae</taxon>
        <taxon>Gorgonvirinae</taxon>
        <taxon>Tidunavirus</taxon>
        <taxon>Tidunavirus pTD1</taxon>
    </lineage>
</organism>
<proteinExistence type="predicted"/>